<dbReference type="EMBL" id="JBFXLQ010000025">
    <property type="protein sequence ID" value="KAL2866409.1"/>
    <property type="molecule type" value="Genomic_DNA"/>
</dbReference>
<proteinExistence type="predicted"/>
<evidence type="ECO:0008006" key="4">
    <source>
        <dbReference type="Google" id="ProtNLM"/>
    </source>
</evidence>
<keyword evidence="1" id="KW-0732">Signal</keyword>
<evidence type="ECO:0000256" key="1">
    <source>
        <dbReference type="SAM" id="SignalP"/>
    </source>
</evidence>
<organism evidence="2 3">
    <name type="scientific">Aspergillus lucknowensis</name>
    <dbReference type="NCBI Taxonomy" id="176173"/>
    <lineage>
        <taxon>Eukaryota</taxon>
        <taxon>Fungi</taxon>
        <taxon>Dikarya</taxon>
        <taxon>Ascomycota</taxon>
        <taxon>Pezizomycotina</taxon>
        <taxon>Eurotiomycetes</taxon>
        <taxon>Eurotiomycetidae</taxon>
        <taxon>Eurotiales</taxon>
        <taxon>Aspergillaceae</taxon>
        <taxon>Aspergillus</taxon>
        <taxon>Aspergillus subgen. Nidulantes</taxon>
    </lineage>
</organism>
<sequence>MQVPGCRLLMLTALFLLSPCQVFTFWTRKFQCHPAKRYDDCARLASLIRCLSNAAKRRHPWLDTVPASERKEKDRNETLHGNLQRHVGLKQGNASCLYTRPSGWAGDELATLQIRICTAEIPSASAGRADSRRENLMLIHDSSVAREHFGIAPHTSCLCQTGWWGFVSLRILVVRQDWLSRPDKTVR</sequence>
<protein>
    <recommendedName>
        <fullName evidence="4">Secreted protein</fullName>
    </recommendedName>
</protein>
<name>A0ABR4LPF0_9EURO</name>
<dbReference type="RefSeq" id="XP_070885388.1">
    <property type="nucleotide sequence ID" value="XM_071024623.1"/>
</dbReference>
<accession>A0ABR4LPF0</accession>
<feature type="signal peptide" evidence="1">
    <location>
        <begin position="1"/>
        <end position="24"/>
    </location>
</feature>
<dbReference type="GeneID" id="98139695"/>
<reference evidence="2 3" key="1">
    <citation type="submission" date="2024-07" db="EMBL/GenBank/DDBJ databases">
        <title>Section-level genome sequencing and comparative genomics of Aspergillus sections Usti and Cavernicolus.</title>
        <authorList>
            <consortium name="Lawrence Berkeley National Laboratory"/>
            <person name="Nybo J.L."/>
            <person name="Vesth T.C."/>
            <person name="Theobald S."/>
            <person name="Frisvad J.C."/>
            <person name="Larsen T.O."/>
            <person name="Kjaerboelling I."/>
            <person name="Rothschild-Mancinelli K."/>
            <person name="Lyhne E.K."/>
            <person name="Kogle M.E."/>
            <person name="Barry K."/>
            <person name="Clum A."/>
            <person name="Na H."/>
            <person name="Ledsgaard L."/>
            <person name="Lin J."/>
            <person name="Lipzen A."/>
            <person name="Kuo A."/>
            <person name="Riley R."/>
            <person name="Mondo S."/>
            <person name="Labutti K."/>
            <person name="Haridas S."/>
            <person name="Pangalinan J."/>
            <person name="Salamov A.A."/>
            <person name="Simmons B.A."/>
            <person name="Magnuson J.K."/>
            <person name="Chen J."/>
            <person name="Drula E."/>
            <person name="Henrissat B."/>
            <person name="Wiebenga A."/>
            <person name="Lubbers R.J."/>
            <person name="Gomes A.C."/>
            <person name="Macurrencykelacurrency M.R."/>
            <person name="Stajich J."/>
            <person name="Grigoriev I.V."/>
            <person name="Mortensen U.H."/>
            <person name="De Vries R.P."/>
            <person name="Baker S.E."/>
            <person name="Andersen M.R."/>
        </authorList>
    </citation>
    <scope>NUCLEOTIDE SEQUENCE [LARGE SCALE GENOMIC DNA]</scope>
    <source>
        <strain evidence="2 3">CBS 449.75</strain>
    </source>
</reference>
<gene>
    <name evidence="2" type="ORF">BJX67DRAFT_138713</name>
</gene>
<feature type="chain" id="PRO_5047012020" description="Secreted protein" evidence="1">
    <location>
        <begin position="25"/>
        <end position="187"/>
    </location>
</feature>
<comment type="caution">
    <text evidence="2">The sequence shown here is derived from an EMBL/GenBank/DDBJ whole genome shotgun (WGS) entry which is preliminary data.</text>
</comment>
<evidence type="ECO:0000313" key="3">
    <source>
        <dbReference type="Proteomes" id="UP001610432"/>
    </source>
</evidence>
<evidence type="ECO:0000313" key="2">
    <source>
        <dbReference type="EMBL" id="KAL2866409.1"/>
    </source>
</evidence>
<keyword evidence="3" id="KW-1185">Reference proteome</keyword>
<dbReference type="Proteomes" id="UP001610432">
    <property type="component" value="Unassembled WGS sequence"/>
</dbReference>